<keyword evidence="3 7" id="KW-1133">Transmembrane helix</keyword>
<feature type="compositionally biased region" description="Polar residues" evidence="6">
    <location>
        <begin position="331"/>
        <end position="350"/>
    </location>
</feature>
<feature type="transmembrane region" description="Helical" evidence="7">
    <location>
        <begin position="568"/>
        <end position="585"/>
    </location>
</feature>
<dbReference type="PANTHER" id="PTHR31082">
    <property type="entry name" value="PHEROMONE-REGULATED MEMBRANE PROTEIN 10"/>
    <property type="match status" value="1"/>
</dbReference>
<feature type="compositionally biased region" description="Low complexity" evidence="6">
    <location>
        <begin position="101"/>
        <end position="111"/>
    </location>
</feature>
<evidence type="ECO:0000256" key="6">
    <source>
        <dbReference type="SAM" id="MobiDB-lite"/>
    </source>
</evidence>
<feature type="compositionally biased region" description="Polar residues" evidence="6">
    <location>
        <begin position="23"/>
        <end position="71"/>
    </location>
</feature>
<dbReference type="GO" id="GO:0016020">
    <property type="term" value="C:membrane"/>
    <property type="evidence" value="ECO:0007669"/>
    <property type="project" value="UniProtKB-SubCell"/>
</dbReference>
<name>A0AAD9SZN8_9HELO</name>
<feature type="transmembrane region" description="Helical" evidence="7">
    <location>
        <begin position="591"/>
        <end position="612"/>
    </location>
</feature>
<dbReference type="InterPro" id="IPR010619">
    <property type="entry name" value="ThrE-like_N"/>
</dbReference>
<evidence type="ECO:0000256" key="5">
    <source>
        <dbReference type="ARBA" id="ARBA00034125"/>
    </source>
</evidence>
<gene>
    <name evidence="10" type="ORF">QTJ16_004937</name>
</gene>
<evidence type="ECO:0000256" key="7">
    <source>
        <dbReference type="SAM" id="Phobius"/>
    </source>
</evidence>
<feature type="transmembrane region" description="Helical" evidence="7">
    <location>
        <begin position="724"/>
        <end position="741"/>
    </location>
</feature>
<organism evidence="10 11">
    <name type="scientific">Diplocarpon rosae</name>
    <dbReference type="NCBI Taxonomy" id="946125"/>
    <lineage>
        <taxon>Eukaryota</taxon>
        <taxon>Fungi</taxon>
        <taxon>Dikarya</taxon>
        <taxon>Ascomycota</taxon>
        <taxon>Pezizomycotina</taxon>
        <taxon>Leotiomycetes</taxon>
        <taxon>Helotiales</taxon>
        <taxon>Drepanopezizaceae</taxon>
        <taxon>Diplocarpon</taxon>
    </lineage>
</organism>
<comment type="similarity">
    <text evidence="5">Belongs to the ThrE exporter (TC 2.A.79) family.</text>
</comment>
<feature type="domain" description="Threonine/Serine exporter ThrE" evidence="9">
    <location>
        <begin position="703"/>
        <end position="861"/>
    </location>
</feature>
<dbReference type="AlphaFoldDB" id="A0AAD9SZN8"/>
<dbReference type="InterPro" id="IPR024528">
    <property type="entry name" value="ThrE_2"/>
</dbReference>
<feature type="domain" description="Threonine/serine exporter-like N-terminal" evidence="8">
    <location>
        <begin position="436"/>
        <end position="678"/>
    </location>
</feature>
<feature type="transmembrane region" description="Helical" evidence="7">
    <location>
        <begin position="619"/>
        <end position="638"/>
    </location>
</feature>
<feature type="transmembrane region" description="Helical" evidence="7">
    <location>
        <begin position="699"/>
        <end position="718"/>
    </location>
</feature>
<feature type="region of interest" description="Disordered" evidence="6">
    <location>
        <begin position="1"/>
        <end position="151"/>
    </location>
</feature>
<feature type="region of interest" description="Disordered" evidence="6">
    <location>
        <begin position="380"/>
        <end position="401"/>
    </location>
</feature>
<evidence type="ECO:0000313" key="11">
    <source>
        <dbReference type="Proteomes" id="UP001285354"/>
    </source>
</evidence>
<keyword evidence="2 7" id="KW-0812">Transmembrane</keyword>
<proteinExistence type="inferred from homology"/>
<feature type="transmembrane region" description="Helical" evidence="7">
    <location>
        <begin position="543"/>
        <end position="561"/>
    </location>
</feature>
<evidence type="ECO:0000256" key="4">
    <source>
        <dbReference type="ARBA" id="ARBA00023136"/>
    </source>
</evidence>
<protein>
    <recommendedName>
        <fullName evidence="12">Pheromone-regulated membrane protein 10</fullName>
    </recommendedName>
</protein>
<dbReference type="PANTHER" id="PTHR31082:SF4">
    <property type="entry name" value="PHEROMONE-REGULATED MEMBRANE PROTEIN 10"/>
    <property type="match status" value="1"/>
</dbReference>
<comment type="subcellular location">
    <subcellularLocation>
        <location evidence="1">Membrane</location>
        <topology evidence="1">Multi-pass membrane protein</topology>
    </subcellularLocation>
</comment>
<feature type="compositionally biased region" description="Polar residues" evidence="6">
    <location>
        <begin position="139"/>
        <end position="151"/>
    </location>
</feature>
<dbReference type="InterPro" id="IPR051361">
    <property type="entry name" value="ThrE/Ser_Exporter"/>
</dbReference>
<dbReference type="Pfam" id="PF06738">
    <property type="entry name" value="ThrE"/>
    <property type="match status" value="1"/>
</dbReference>
<accession>A0AAD9SZN8</accession>
<dbReference type="GO" id="GO:0022857">
    <property type="term" value="F:transmembrane transporter activity"/>
    <property type="evidence" value="ECO:0007669"/>
    <property type="project" value="InterPro"/>
</dbReference>
<evidence type="ECO:0000313" key="10">
    <source>
        <dbReference type="EMBL" id="KAK2625625.1"/>
    </source>
</evidence>
<evidence type="ECO:0000259" key="8">
    <source>
        <dbReference type="Pfam" id="PF06738"/>
    </source>
</evidence>
<evidence type="ECO:0008006" key="12">
    <source>
        <dbReference type="Google" id="ProtNLM"/>
    </source>
</evidence>
<comment type="caution">
    <text evidence="10">The sequence shown here is derived from an EMBL/GenBank/DDBJ whole genome shotgun (WGS) entry which is preliminary data.</text>
</comment>
<evidence type="ECO:0000256" key="1">
    <source>
        <dbReference type="ARBA" id="ARBA00004141"/>
    </source>
</evidence>
<feature type="compositionally biased region" description="Polar residues" evidence="6">
    <location>
        <begin position="1"/>
        <end position="12"/>
    </location>
</feature>
<feature type="transmembrane region" description="Helical" evidence="7">
    <location>
        <begin position="841"/>
        <end position="866"/>
    </location>
</feature>
<evidence type="ECO:0000256" key="3">
    <source>
        <dbReference type="ARBA" id="ARBA00022989"/>
    </source>
</evidence>
<keyword evidence="4 7" id="KW-0472">Membrane</keyword>
<evidence type="ECO:0000256" key="2">
    <source>
        <dbReference type="ARBA" id="ARBA00022692"/>
    </source>
</evidence>
<feature type="transmembrane region" description="Helical" evidence="7">
    <location>
        <begin position="772"/>
        <end position="792"/>
    </location>
</feature>
<sequence>MSSEYLTASESGPSHGYLELSSEEPSIQSSANPSRPSSAGGVSSALLQQKRSRVRFNSTSEANDAANQKSKFPTRDPSIPSFADLPTLAETSQVGLSPVHSRNNSASSLLRRVPETEQSSPFDDPPTTSPVDRPRPSLMRNNSSNIRTNFQDSTDFNEKTFSALAAQERAQRVATLVGSHSAPASRRGSVGEETEDEIVRPRPSRAGGYPVRIDDIPLADMDSRRTYDGAGVDSDEETFDKQQEKGKASSSTEAHKLVRAHTRKLNTDSWKTPIQPTPGLVSGQVTPTEEQHEDDYVPRPTQYRGGVLSSLLKLYSAPQGAPGALSRRTSDTSTGSPSQLGTGSSGYNTPRTKHAKWYNQKNQSRDTLAGLIEASAILGAQGGARTPQKTRPGMAKRSQSGRIFDSAKRTISNKPRLEDEIRITIHIAETLSRQKYLLKLCRALMSYGAPTHRLEEYMKMSARVLEIDGQFLYIPGCMIISFDDVSTHTTEVKLVKAPQGVDLGKLKDIHEIYKEVVHDVVGVEEATQRLDIIISNKPKNNPWLLVFVYGCASATVGPFAFQARLVDLPIAFLLGSILGFLQLIVAPRSDMYSNVFEISAAVLTSFLARAFGSIRGGNLFCFSALAQSSIALILPGYMVLCGSLELQSRSMVAGSVRMVYSIIYSLFLGFGITIGTAFYGLIDANATSRTTCSNQLGDYYKWLFVPLFTLCLCVINQAKWKQMPVMLLISFAGYVVNFFSAKKFPSSAQISNTCGALAVGVLGNLYSRMRHGVAAAALLPAIFVQVPSGLAASGSLLAGLSSADQITNTTTYANGTLKINGTSSVTLSGTSSDLNGIVFNVGYSMIEVAIGITVGLFLSALIVYPLGKRRSGLFSF</sequence>
<dbReference type="Proteomes" id="UP001285354">
    <property type="component" value="Unassembled WGS sequence"/>
</dbReference>
<keyword evidence="11" id="KW-1185">Reference proteome</keyword>
<dbReference type="Pfam" id="PF12821">
    <property type="entry name" value="ThrE_2"/>
    <property type="match status" value="1"/>
</dbReference>
<feature type="transmembrane region" description="Helical" evidence="7">
    <location>
        <begin position="658"/>
        <end position="679"/>
    </location>
</feature>
<evidence type="ECO:0000259" key="9">
    <source>
        <dbReference type="Pfam" id="PF12821"/>
    </source>
</evidence>
<reference evidence="10" key="1">
    <citation type="submission" date="2023-06" db="EMBL/GenBank/DDBJ databases">
        <title>Draft genome of Marssonina rosae.</title>
        <authorList>
            <person name="Cheng Q."/>
        </authorList>
    </citation>
    <scope>NUCLEOTIDE SEQUENCE</scope>
    <source>
        <strain evidence="10">R4</strain>
    </source>
</reference>
<feature type="region of interest" description="Disordered" evidence="6">
    <location>
        <begin position="176"/>
        <end position="303"/>
    </location>
</feature>
<dbReference type="EMBL" id="JAUBYV010000007">
    <property type="protein sequence ID" value="KAK2625625.1"/>
    <property type="molecule type" value="Genomic_DNA"/>
</dbReference>
<feature type="region of interest" description="Disordered" evidence="6">
    <location>
        <begin position="318"/>
        <end position="352"/>
    </location>
</feature>